<dbReference type="OrthoDB" id="8566218at2"/>
<dbReference type="Proteomes" id="UP000675920">
    <property type="component" value="Unplaced"/>
</dbReference>
<evidence type="ECO:0000256" key="1">
    <source>
        <dbReference type="ARBA" id="ARBA00004651"/>
    </source>
</evidence>
<feature type="transmembrane region" description="Helical" evidence="8">
    <location>
        <begin position="82"/>
        <end position="100"/>
    </location>
</feature>
<dbReference type="RefSeq" id="WP_084544788.1">
    <property type="nucleotide sequence ID" value="NZ_AXWS01000007.1"/>
</dbReference>
<protein>
    <submittedName>
        <fullName evidence="10">AI-2E family transporter</fullName>
    </submittedName>
</protein>
<dbReference type="GO" id="GO:0005886">
    <property type="term" value="C:plasma membrane"/>
    <property type="evidence" value="ECO:0007669"/>
    <property type="project" value="UniProtKB-SubCell"/>
</dbReference>
<comment type="similarity">
    <text evidence="2">Belongs to the autoinducer-2 exporter (AI-2E) (TC 2.A.86) family.</text>
</comment>
<dbReference type="PANTHER" id="PTHR21716">
    <property type="entry name" value="TRANSMEMBRANE PROTEIN"/>
    <property type="match status" value="1"/>
</dbReference>
<dbReference type="Pfam" id="PF01594">
    <property type="entry name" value="AI-2E_transport"/>
    <property type="match status" value="1"/>
</dbReference>
<dbReference type="PANTHER" id="PTHR21716:SF53">
    <property type="entry name" value="PERMEASE PERM-RELATED"/>
    <property type="match status" value="1"/>
</dbReference>
<proteinExistence type="inferred from homology"/>
<evidence type="ECO:0000256" key="7">
    <source>
        <dbReference type="ARBA" id="ARBA00023136"/>
    </source>
</evidence>
<reference evidence="10" key="3">
    <citation type="submission" date="2025-08" db="UniProtKB">
        <authorList>
            <consortium name="RefSeq"/>
        </authorList>
    </citation>
    <scope>IDENTIFICATION</scope>
</reference>
<evidence type="ECO:0000256" key="6">
    <source>
        <dbReference type="ARBA" id="ARBA00022989"/>
    </source>
</evidence>
<keyword evidence="9" id="KW-1185">Reference proteome</keyword>
<sequence>MPNPAPPRPATAGAHRQRRHDVLPDHAFASDVPDEARASSDATDARALRRGTVVRRPRGERMLVAVLGFGGLLYLMRWSAGFLIPLAYGVVIAFALNPAVVRLQKRGLPRALGAALVLGALWTCGITTAVKLQDNVEAMVDTLPAASERMAAAVRELHSGDSGFLGRMQKALATLERAALSQPSAPRGNAARAPEAAPAGLGIGAALRDWLLAGSAGALVIASQTLLVSFLAFFLLTSGENLKRNLVRVAGRTLSHKKTTVRVLYGIAEQIQYALAILVVTNVLYGLGVWLAFALLGMNNAALWGLAAGVLHTIPYIGTVIVTAAGAIGGFMQEGTAVSALGPVAANWAISTLIGMLVTPWLQSRSSRIDPAVMFVGLMLFSWLWGVGGLLLAAPIVAIVKVVCDRVESLRPYGDLMDGRPWRRVVRRVLGRPVVAPSLAEATARGMAPEVVAPPDGPAAPMRHS</sequence>
<feature type="transmembrane region" description="Helical" evidence="8">
    <location>
        <begin position="302"/>
        <end position="328"/>
    </location>
</feature>
<evidence type="ECO:0000256" key="3">
    <source>
        <dbReference type="ARBA" id="ARBA00022448"/>
    </source>
</evidence>
<keyword evidence="4" id="KW-1003">Cell membrane</keyword>
<evidence type="ECO:0000256" key="4">
    <source>
        <dbReference type="ARBA" id="ARBA00022475"/>
    </source>
</evidence>
<evidence type="ECO:0000256" key="2">
    <source>
        <dbReference type="ARBA" id="ARBA00009773"/>
    </source>
</evidence>
<feature type="transmembrane region" description="Helical" evidence="8">
    <location>
        <begin position="273"/>
        <end position="296"/>
    </location>
</feature>
<accession>A0A8B6XAN8</accession>
<evidence type="ECO:0000256" key="5">
    <source>
        <dbReference type="ARBA" id="ARBA00022692"/>
    </source>
</evidence>
<evidence type="ECO:0000313" key="10">
    <source>
        <dbReference type="RefSeq" id="WP_084544788.1"/>
    </source>
</evidence>
<feature type="transmembrane region" description="Helical" evidence="8">
    <location>
        <begin position="112"/>
        <end position="130"/>
    </location>
</feature>
<keyword evidence="6 8" id="KW-1133">Transmembrane helix</keyword>
<keyword evidence="3" id="KW-0813">Transport</keyword>
<feature type="transmembrane region" description="Helical" evidence="8">
    <location>
        <begin position="340"/>
        <end position="362"/>
    </location>
</feature>
<name>A0A8B6XAN8_9BURK</name>
<evidence type="ECO:0000313" key="9">
    <source>
        <dbReference type="Proteomes" id="UP000675920"/>
    </source>
</evidence>
<reference evidence="10" key="2">
    <citation type="journal article" date="2022" name="EMBO J.">
        <title>Cryo-EM structures of pentameric autoinducer-2 exporter from Escherichia coli reveal its transport mechanism.</title>
        <authorList>
            <person name="Khera R."/>
            <person name="Mehdipour A.R."/>
            <person name="Bolla J.R."/>
            <person name="Kahnt J."/>
            <person name="Welsch S."/>
            <person name="Ermler U."/>
            <person name="Muenke C."/>
            <person name="Robinson C.V."/>
            <person name="Hummer G."/>
            <person name="Xie H."/>
            <person name="Michel H."/>
        </authorList>
    </citation>
    <scope>NUCLEOTIDE SEQUENCE</scope>
</reference>
<reference evidence="10" key="1">
    <citation type="journal article" date="2010" name="J. Mol. Microbiol. Biotechnol.">
        <title>The autoinducer-2 exporter superfamily.</title>
        <authorList>
            <person name="Rettner R.E."/>
            <person name="Saier M.H. Jr."/>
        </authorList>
    </citation>
    <scope>NUCLEOTIDE SEQUENCE</scope>
</reference>
<dbReference type="AlphaFoldDB" id="A0A8B6XAN8"/>
<dbReference type="InterPro" id="IPR002549">
    <property type="entry name" value="AI-2E-like"/>
</dbReference>
<organism evidence="9 10">
    <name type="scientific">Derxia gummosa DSM 723</name>
    <dbReference type="NCBI Taxonomy" id="1121388"/>
    <lineage>
        <taxon>Bacteria</taxon>
        <taxon>Pseudomonadati</taxon>
        <taxon>Pseudomonadota</taxon>
        <taxon>Betaproteobacteria</taxon>
        <taxon>Burkholderiales</taxon>
        <taxon>Alcaligenaceae</taxon>
        <taxon>Derxia</taxon>
    </lineage>
</organism>
<keyword evidence="7 8" id="KW-0472">Membrane</keyword>
<feature type="transmembrane region" description="Helical" evidence="8">
    <location>
        <begin position="210"/>
        <end position="236"/>
    </location>
</feature>
<evidence type="ECO:0000256" key="8">
    <source>
        <dbReference type="SAM" id="Phobius"/>
    </source>
</evidence>
<comment type="subcellular location">
    <subcellularLocation>
        <location evidence="1">Cell membrane</location>
        <topology evidence="1">Multi-pass membrane protein</topology>
    </subcellularLocation>
</comment>
<feature type="transmembrane region" description="Helical" evidence="8">
    <location>
        <begin position="382"/>
        <end position="404"/>
    </location>
</feature>
<keyword evidence="5 8" id="KW-0812">Transmembrane</keyword>